<dbReference type="KEGG" id="nnv:QNH39_24395"/>
<keyword evidence="1" id="KW-0812">Transmembrane</keyword>
<evidence type="ECO:0000256" key="1">
    <source>
        <dbReference type="SAM" id="Phobius"/>
    </source>
</evidence>
<keyword evidence="1" id="KW-1133">Transmembrane helix</keyword>
<organism evidence="2 3">
    <name type="scientific">Neobacillus novalis</name>
    <dbReference type="NCBI Taxonomy" id="220687"/>
    <lineage>
        <taxon>Bacteria</taxon>
        <taxon>Bacillati</taxon>
        <taxon>Bacillota</taxon>
        <taxon>Bacilli</taxon>
        <taxon>Bacillales</taxon>
        <taxon>Bacillaceae</taxon>
        <taxon>Neobacillus</taxon>
    </lineage>
</organism>
<keyword evidence="1" id="KW-0472">Membrane</keyword>
<dbReference type="AlphaFoldDB" id="A0AA95S8D7"/>
<sequence>MITRKFLVLLFLIANLLVLLSPFFSKSSVSNYDDLKNAAFGFPFPFVNQDLSSFDPPFPYVMSISSPWENPMSINLLSLIASLLVVNVPIYFIYYILGLLRK</sequence>
<evidence type="ECO:0000313" key="2">
    <source>
        <dbReference type="EMBL" id="WHY85710.1"/>
    </source>
</evidence>
<protein>
    <submittedName>
        <fullName evidence="2">Uncharacterized protein</fullName>
    </submittedName>
</protein>
<feature type="transmembrane region" description="Helical" evidence="1">
    <location>
        <begin position="76"/>
        <end position="97"/>
    </location>
</feature>
<reference evidence="2" key="1">
    <citation type="submission" date="2023-05" db="EMBL/GenBank/DDBJ databases">
        <title>Comparative genomics of Bacillaceae isolates and their secondary metabolite potential.</title>
        <authorList>
            <person name="Song L."/>
            <person name="Nielsen L.J."/>
            <person name="Mohite O."/>
            <person name="Xu X."/>
            <person name="Weber T."/>
            <person name="Kovacs A.T."/>
        </authorList>
    </citation>
    <scope>NUCLEOTIDE SEQUENCE</scope>
    <source>
        <strain evidence="2">XLM17</strain>
    </source>
</reference>
<evidence type="ECO:0000313" key="3">
    <source>
        <dbReference type="Proteomes" id="UP001178288"/>
    </source>
</evidence>
<dbReference type="EMBL" id="CP126114">
    <property type="protein sequence ID" value="WHY85710.1"/>
    <property type="molecule type" value="Genomic_DNA"/>
</dbReference>
<dbReference type="RefSeq" id="WP_066092597.1">
    <property type="nucleotide sequence ID" value="NZ_CP126114.1"/>
</dbReference>
<proteinExistence type="predicted"/>
<name>A0AA95S8D7_9BACI</name>
<accession>A0AA95S8D7</accession>
<keyword evidence="3" id="KW-1185">Reference proteome</keyword>
<gene>
    <name evidence="2" type="ORF">QNH39_24395</name>
</gene>
<dbReference type="Proteomes" id="UP001178288">
    <property type="component" value="Chromosome"/>
</dbReference>